<reference evidence="1" key="1">
    <citation type="submission" date="2023-04" db="EMBL/GenBank/DDBJ databases">
        <title>Chromosome-level genome of Chaenocephalus aceratus.</title>
        <authorList>
            <person name="Park H."/>
        </authorList>
    </citation>
    <scope>NUCLEOTIDE SEQUENCE</scope>
    <source>
        <strain evidence="1">DE</strain>
        <tissue evidence="1">Muscle</tissue>
    </source>
</reference>
<gene>
    <name evidence="1" type="ORF">KUDE01_026159</name>
</gene>
<protein>
    <submittedName>
        <fullName evidence="1">ATP-dependent 6-phosphofructokinase liver type</fullName>
    </submittedName>
</protein>
<dbReference type="AlphaFoldDB" id="A0AAD9BBA1"/>
<accession>A0AAD9BBA1</accession>
<evidence type="ECO:0000313" key="2">
    <source>
        <dbReference type="Proteomes" id="UP001228049"/>
    </source>
</evidence>
<keyword evidence="2" id="KW-1185">Reference proteome</keyword>
<sequence>MSAWRRSLAEESYLLWGREALSESQHTQVLHLRCPLPSDLRHSSEQSCVSSSSSGDLGDSRTMMAHLNPTVTLFSGCVGGGEMGGGGVCGLALGAGSEYIFAYKLNIHSACVNVLCEKCKLNYAIVVFTAVSLCRRLQEAERVVQTAESETPRPHQTSSDHICLDPGVLSPEASPCAVLWLCVSGEQGKSTRAEGKSAVLSGWNPSTCQEKLLFLL</sequence>
<dbReference type="Proteomes" id="UP001228049">
    <property type="component" value="Unassembled WGS sequence"/>
</dbReference>
<organism evidence="1 2">
    <name type="scientific">Dissostichus eleginoides</name>
    <name type="common">Patagonian toothfish</name>
    <name type="synonym">Dissostichus amissus</name>
    <dbReference type="NCBI Taxonomy" id="100907"/>
    <lineage>
        <taxon>Eukaryota</taxon>
        <taxon>Metazoa</taxon>
        <taxon>Chordata</taxon>
        <taxon>Craniata</taxon>
        <taxon>Vertebrata</taxon>
        <taxon>Euteleostomi</taxon>
        <taxon>Actinopterygii</taxon>
        <taxon>Neopterygii</taxon>
        <taxon>Teleostei</taxon>
        <taxon>Neoteleostei</taxon>
        <taxon>Acanthomorphata</taxon>
        <taxon>Eupercaria</taxon>
        <taxon>Perciformes</taxon>
        <taxon>Notothenioidei</taxon>
        <taxon>Nototheniidae</taxon>
        <taxon>Dissostichus</taxon>
    </lineage>
</organism>
<dbReference type="EMBL" id="JASDAP010000025">
    <property type="protein sequence ID" value="KAK1880635.1"/>
    <property type="molecule type" value="Genomic_DNA"/>
</dbReference>
<comment type="caution">
    <text evidence="1">The sequence shown here is derived from an EMBL/GenBank/DDBJ whole genome shotgun (WGS) entry which is preliminary data.</text>
</comment>
<evidence type="ECO:0000313" key="1">
    <source>
        <dbReference type="EMBL" id="KAK1880635.1"/>
    </source>
</evidence>
<name>A0AAD9BBA1_DISEL</name>
<proteinExistence type="predicted"/>